<protein>
    <submittedName>
        <fullName evidence="2">Uncharacterized protein</fullName>
    </submittedName>
</protein>
<evidence type="ECO:0000313" key="2">
    <source>
        <dbReference type="EMBL" id="KAF8464500.1"/>
    </source>
</evidence>
<dbReference type="EMBL" id="WHVB01000056">
    <property type="protein sequence ID" value="KAF8464500.1"/>
    <property type="molecule type" value="Genomic_DNA"/>
</dbReference>
<gene>
    <name evidence="2" type="ORF">DFH94DRAFT_686599</name>
</gene>
<organism evidence="2 3">
    <name type="scientific">Russula ochroleuca</name>
    <dbReference type="NCBI Taxonomy" id="152965"/>
    <lineage>
        <taxon>Eukaryota</taxon>
        <taxon>Fungi</taxon>
        <taxon>Dikarya</taxon>
        <taxon>Basidiomycota</taxon>
        <taxon>Agaricomycotina</taxon>
        <taxon>Agaricomycetes</taxon>
        <taxon>Russulales</taxon>
        <taxon>Russulaceae</taxon>
        <taxon>Russula</taxon>
    </lineage>
</organism>
<dbReference type="Proteomes" id="UP000759537">
    <property type="component" value="Unassembled WGS sequence"/>
</dbReference>
<feature type="region of interest" description="Disordered" evidence="1">
    <location>
        <begin position="1"/>
        <end position="24"/>
    </location>
</feature>
<name>A0A9P5MNC0_9AGAM</name>
<dbReference type="AlphaFoldDB" id="A0A9P5MNC0"/>
<sequence>MFSGSCRRRNTPSRRASAPPREWPTTVTDEMRCFEDFDGGEDFRSGTCVHHPVVGFHVRQNSQEEIWLEESRTKLASVKLNQLSEPGVIFGGQETIVAVNYVDSLAIHMGDSPAIQSAIQQAKM</sequence>
<feature type="compositionally biased region" description="Basic residues" evidence="1">
    <location>
        <begin position="1"/>
        <end position="12"/>
    </location>
</feature>
<reference evidence="2" key="2">
    <citation type="journal article" date="2020" name="Nat. Commun.">
        <title>Large-scale genome sequencing of mycorrhizal fungi provides insights into the early evolution of symbiotic traits.</title>
        <authorList>
            <person name="Miyauchi S."/>
            <person name="Kiss E."/>
            <person name="Kuo A."/>
            <person name="Drula E."/>
            <person name="Kohler A."/>
            <person name="Sanchez-Garcia M."/>
            <person name="Morin E."/>
            <person name="Andreopoulos B."/>
            <person name="Barry K.W."/>
            <person name="Bonito G."/>
            <person name="Buee M."/>
            <person name="Carver A."/>
            <person name="Chen C."/>
            <person name="Cichocki N."/>
            <person name="Clum A."/>
            <person name="Culley D."/>
            <person name="Crous P.W."/>
            <person name="Fauchery L."/>
            <person name="Girlanda M."/>
            <person name="Hayes R.D."/>
            <person name="Keri Z."/>
            <person name="LaButti K."/>
            <person name="Lipzen A."/>
            <person name="Lombard V."/>
            <person name="Magnuson J."/>
            <person name="Maillard F."/>
            <person name="Murat C."/>
            <person name="Nolan M."/>
            <person name="Ohm R.A."/>
            <person name="Pangilinan J."/>
            <person name="Pereira M.F."/>
            <person name="Perotto S."/>
            <person name="Peter M."/>
            <person name="Pfister S."/>
            <person name="Riley R."/>
            <person name="Sitrit Y."/>
            <person name="Stielow J.B."/>
            <person name="Szollosi G."/>
            <person name="Zifcakova L."/>
            <person name="Stursova M."/>
            <person name="Spatafora J.W."/>
            <person name="Tedersoo L."/>
            <person name="Vaario L.M."/>
            <person name="Yamada A."/>
            <person name="Yan M."/>
            <person name="Wang P."/>
            <person name="Xu J."/>
            <person name="Bruns T."/>
            <person name="Baldrian P."/>
            <person name="Vilgalys R."/>
            <person name="Dunand C."/>
            <person name="Henrissat B."/>
            <person name="Grigoriev I.V."/>
            <person name="Hibbett D."/>
            <person name="Nagy L.G."/>
            <person name="Martin F.M."/>
        </authorList>
    </citation>
    <scope>NUCLEOTIDE SEQUENCE</scope>
    <source>
        <strain evidence="2">Prilba</strain>
    </source>
</reference>
<keyword evidence="3" id="KW-1185">Reference proteome</keyword>
<accession>A0A9P5MNC0</accession>
<reference evidence="2" key="1">
    <citation type="submission" date="2019-10" db="EMBL/GenBank/DDBJ databases">
        <authorList>
            <consortium name="DOE Joint Genome Institute"/>
            <person name="Kuo A."/>
            <person name="Miyauchi S."/>
            <person name="Kiss E."/>
            <person name="Drula E."/>
            <person name="Kohler A."/>
            <person name="Sanchez-Garcia M."/>
            <person name="Andreopoulos B."/>
            <person name="Barry K.W."/>
            <person name="Bonito G."/>
            <person name="Buee M."/>
            <person name="Carver A."/>
            <person name="Chen C."/>
            <person name="Cichocki N."/>
            <person name="Clum A."/>
            <person name="Culley D."/>
            <person name="Crous P.W."/>
            <person name="Fauchery L."/>
            <person name="Girlanda M."/>
            <person name="Hayes R."/>
            <person name="Keri Z."/>
            <person name="LaButti K."/>
            <person name="Lipzen A."/>
            <person name="Lombard V."/>
            <person name="Magnuson J."/>
            <person name="Maillard F."/>
            <person name="Morin E."/>
            <person name="Murat C."/>
            <person name="Nolan M."/>
            <person name="Ohm R."/>
            <person name="Pangilinan J."/>
            <person name="Pereira M."/>
            <person name="Perotto S."/>
            <person name="Peter M."/>
            <person name="Riley R."/>
            <person name="Sitrit Y."/>
            <person name="Stielow B."/>
            <person name="Szollosi G."/>
            <person name="Zifcakova L."/>
            <person name="Stursova M."/>
            <person name="Spatafora J.W."/>
            <person name="Tedersoo L."/>
            <person name="Vaario L.-M."/>
            <person name="Yamada A."/>
            <person name="Yan M."/>
            <person name="Wang P."/>
            <person name="Xu J."/>
            <person name="Bruns T."/>
            <person name="Baldrian P."/>
            <person name="Vilgalys R."/>
            <person name="Henrissat B."/>
            <person name="Grigoriev I.V."/>
            <person name="Hibbett D."/>
            <person name="Nagy L.G."/>
            <person name="Martin F.M."/>
        </authorList>
    </citation>
    <scope>NUCLEOTIDE SEQUENCE</scope>
    <source>
        <strain evidence="2">Prilba</strain>
    </source>
</reference>
<proteinExistence type="predicted"/>
<evidence type="ECO:0000313" key="3">
    <source>
        <dbReference type="Proteomes" id="UP000759537"/>
    </source>
</evidence>
<comment type="caution">
    <text evidence="2">The sequence shown here is derived from an EMBL/GenBank/DDBJ whole genome shotgun (WGS) entry which is preliminary data.</text>
</comment>
<evidence type="ECO:0000256" key="1">
    <source>
        <dbReference type="SAM" id="MobiDB-lite"/>
    </source>
</evidence>